<dbReference type="CDD" id="cd19081">
    <property type="entry name" value="AKR_AKR9C1"/>
    <property type="match status" value="1"/>
</dbReference>
<protein>
    <submittedName>
        <fullName evidence="2">Aldo/keto reductase</fullName>
    </submittedName>
</protein>
<name>A0ABW9DL60_9BURK</name>
<dbReference type="SUPFAM" id="SSF51430">
    <property type="entry name" value="NAD(P)-linked oxidoreductase"/>
    <property type="match status" value="1"/>
</dbReference>
<sequence length="313" mass="33962">MQKRKIGRSELQVAPLMFGGNVFGWTADESTSFSILDAFVDAGLDFIDTADVYSAWVPGNQGGESETIIGKWFRQSGKRDQIVLATKVSKHPQRLGLSAANIQAAVEDSLRRLQTDYIDIYFSHDDDTATPLAETLGAYQKLIEAGKVRVIGASNYGGGRIEEALAVSRQHGLPEYQLLQPEYNLYDRAAYERDIEPVALANQLGVVVYYSLASGFLSGKYRSSADLANKVRGGRVEKYLNERGLRILGALDRVADQHGSTPATVALAWLIARPSVTAPIASATSVEQLKSLAAAVHLMLTGADIRELDEASA</sequence>
<reference evidence="2 3" key="1">
    <citation type="journal article" date="2024" name="Chem. Sci.">
        <title>Discovery of megapolipeptins by genome mining of a Burkholderiales bacteria collection.</title>
        <authorList>
            <person name="Paulo B.S."/>
            <person name="Recchia M.J.J."/>
            <person name="Lee S."/>
            <person name="Fergusson C.H."/>
            <person name="Romanowski S.B."/>
            <person name="Hernandez A."/>
            <person name="Krull N."/>
            <person name="Liu D.Y."/>
            <person name="Cavanagh H."/>
            <person name="Bos A."/>
            <person name="Gray C.A."/>
            <person name="Murphy B.T."/>
            <person name="Linington R.G."/>
            <person name="Eustaquio A.S."/>
        </authorList>
    </citation>
    <scope>NUCLEOTIDE SEQUENCE [LARGE SCALE GENOMIC DNA]</scope>
    <source>
        <strain evidence="2 3">RL17-335-BIF-A</strain>
    </source>
</reference>
<keyword evidence="3" id="KW-1185">Reference proteome</keyword>
<dbReference type="EMBL" id="JAQQBZ010000046">
    <property type="protein sequence ID" value="MFM0598292.1"/>
    <property type="molecule type" value="Genomic_DNA"/>
</dbReference>
<feature type="domain" description="NADP-dependent oxidoreductase" evidence="1">
    <location>
        <begin position="15"/>
        <end position="312"/>
    </location>
</feature>
<gene>
    <name evidence="2" type="ORF">PQQ68_35185</name>
</gene>
<dbReference type="Pfam" id="PF00248">
    <property type="entry name" value="Aldo_ket_red"/>
    <property type="match status" value="1"/>
</dbReference>
<evidence type="ECO:0000259" key="1">
    <source>
        <dbReference type="Pfam" id="PF00248"/>
    </source>
</evidence>
<dbReference type="InterPro" id="IPR023210">
    <property type="entry name" value="NADP_OxRdtase_dom"/>
</dbReference>
<dbReference type="PANTHER" id="PTHR43364:SF6">
    <property type="entry name" value="OXIDOREDUCTASE-RELATED"/>
    <property type="match status" value="1"/>
</dbReference>
<dbReference type="PANTHER" id="PTHR43364">
    <property type="entry name" value="NADH-SPECIFIC METHYLGLYOXAL REDUCTASE-RELATED"/>
    <property type="match status" value="1"/>
</dbReference>
<evidence type="ECO:0000313" key="3">
    <source>
        <dbReference type="Proteomes" id="UP001629367"/>
    </source>
</evidence>
<organism evidence="2 3">
    <name type="scientific">Paraburkholderia dilworthii</name>
    <dbReference type="NCBI Taxonomy" id="948106"/>
    <lineage>
        <taxon>Bacteria</taxon>
        <taxon>Pseudomonadati</taxon>
        <taxon>Pseudomonadota</taxon>
        <taxon>Betaproteobacteria</taxon>
        <taxon>Burkholderiales</taxon>
        <taxon>Burkholderiaceae</taxon>
        <taxon>Paraburkholderia</taxon>
    </lineage>
</organism>
<dbReference type="InterPro" id="IPR050523">
    <property type="entry name" value="AKR_Detox_Biosynth"/>
</dbReference>
<proteinExistence type="predicted"/>
<dbReference type="Proteomes" id="UP001629367">
    <property type="component" value="Unassembled WGS sequence"/>
</dbReference>
<dbReference type="RefSeq" id="WP_408219843.1">
    <property type="nucleotide sequence ID" value="NZ_JAQQBZ010000046.1"/>
</dbReference>
<dbReference type="InterPro" id="IPR036812">
    <property type="entry name" value="NAD(P)_OxRdtase_dom_sf"/>
</dbReference>
<comment type="caution">
    <text evidence="2">The sequence shown here is derived from an EMBL/GenBank/DDBJ whole genome shotgun (WGS) entry which is preliminary data.</text>
</comment>
<accession>A0ABW9DL60</accession>
<evidence type="ECO:0000313" key="2">
    <source>
        <dbReference type="EMBL" id="MFM0598292.1"/>
    </source>
</evidence>
<dbReference type="Gene3D" id="3.20.20.100">
    <property type="entry name" value="NADP-dependent oxidoreductase domain"/>
    <property type="match status" value="1"/>
</dbReference>